<evidence type="ECO:0000313" key="3">
    <source>
        <dbReference type="EMBL" id="KAJ3506849.1"/>
    </source>
</evidence>
<evidence type="ECO:0000256" key="1">
    <source>
        <dbReference type="ARBA" id="ARBA00022737"/>
    </source>
</evidence>
<accession>A0A9W8MTW2</accession>
<dbReference type="AlphaFoldDB" id="A0A9W8MTW2"/>
<dbReference type="PANTHER" id="PTHR10039">
    <property type="entry name" value="AMELOGENIN"/>
    <property type="match status" value="1"/>
</dbReference>
<gene>
    <name evidence="3" type="ORF">NLJ89_g6636</name>
</gene>
<keyword evidence="4" id="KW-1185">Reference proteome</keyword>
<dbReference type="Gene3D" id="3.40.50.300">
    <property type="entry name" value="P-loop containing nucleotide triphosphate hydrolases"/>
    <property type="match status" value="1"/>
</dbReference>
<dbReference type="PANTHER" id="PTHR10039:SF17">
    <property type="entry name" value="FUNGAL STAND N-TERMINAL GOODBYE DOMAIN-CONTAINING PROTEIN-RELATED"/>
    <property type="match status" value="1"/>
</dbReference>
<evidence type="ECO:0000259" key="2">
    <source>
        <dbReference type="Pfam" id="PF24883"/>
    </source>
</evidence>
<reference evidence="3" key="1">
    <citation type="submission" date="2022-07" db="EMBL/GenBank/DDBJ databases">
        <title>Genome Sequence of Agrocybe chaxingu.</title>
        <authorList>
            <person name="Buettner E."/>
        </authorList>
    </citation>
    <scope>NUCLEOTIDE SEQUENCE</scope>
    <source>
        <strain evidence="3">MP-N11</strain>
    </source>
</reference>
<sequence>MANLFGGSRGTVIQNSNFQVNTNTYQATANGTRGFDTLKQYVAPNAFYDSDDRPDPPKCHENTRLAVIKKIMDWVLGEVDEDVLVLWLYGPAGSGKTAIARTIASLCDTQHLLLASFLFFRTDSRRNTMKSIVANIAYSAALRIPQLRAIVEDAIEIDPLIFEYSLEVQLSKLFIEPLQYLLDTGISSECHFPTLLVIDGLDECLNEAAQASLIELLSSVPQRCGFPLKVLLSSRPEQQLKFAISSISPASMVSYLELNDSFHPSDDIRLFLTSNFKRLKVSHPLRTLMPPSWPTAAQVNKLIQKASGQFVYAAVVARYVNSVRHLPSERLDIVLDLRPPDRDLPFAELDRLYTHILSRAEDIDLVLKILGIRIAMQRDSFAPHIHVIERILALKEGSVLIALSDLHSLVECDDNGQIKIHHSSLPDFFLASHRSGRYHIDIPMMHEKILQWALTLQPDFQISPSLWYTIELDLHLKATHFTPELERALWDFPVTSYADHHPFPFIEAALAIRWQIFDALETLKQVEILRHLSSLLNEHIVHRIDSCPSPQRFALISTVWFAYWRQPQRYWLRRVPGNRGLSGVWKKLRTTLFGFDAADADWDRRNFEILQHPMRFIPRVWQSFRDLEPVIALFGGNNWFVWLWRVFITCGVGAIGKLILPGDLSAIGHDDLPGRLALEVADAPHVPYIDSSQSPFPNPIPSLATKTYVSESQKAAADPRFRLLPKITPFITRYTMYMLALDLFNIVLRLTNESPELTQALSKPFILHPVTIALPRRTRQLNRAINKYMEKVRCSTWETSSEGSSRETEYLSCSDSEETP</sequence>
<feature type="domain" description="Nephrocystin 3-like N-terminal" evidence="2">
    <location>
        <begin position="81"/>
        <end position="235"/>
    </location>
</feature>
<proteinExistence type="predicted"/>
<keyword evidence="1" id="KW-0677">Repeat</keyword>
<dbReference type="InterPro" id="IPR056884">
    <property type="entry name" value="NPHP3-like_N"/>
</dbReference>
<dbReference type="InterPro" id="IPR027417">
    <property type="entry name" value="P-loop_NTPase"/>
</dbReference>
<comment type="caution">
    <text evidence="3">The sequence shown here is derived from an EMBL/GenBank/DDBJ whole genome shotgun (WGS) entry which is preliminary data.</text>
</comment>
<organism evidence="3 4">
    <name type="scientific">Agrocybe chaxingu</name>
    <dbReference type="NCBI Taxonomy" id="84603"/>
    <lineage>
        <taxon>Eukaryota</taxon>
        <taxon>Fungi</taxon>
        <taxon>Dikarya</taxon>
        <taxon>Basidiomycota</taxon>
        <taxon>Agaricomycotina</taxon>
        <taxon>Agaricomycetes</taxon>
        <taxon>Agaricomycetidae</taxon>
        <taxon>Agaricales</taxon>
        <taxon>Agaricineae</taxon>
        <taxon>Strophariaceae</taxon>
        <taxon>Agrocybe</taxon>
    </lineage>
</organism>
<protein>
    <recommendedName>
        <fullName evidence="2">Nephrocystin 3-like N-terminal domain-containing protein</fullName>
    </recommendedName>
</protein>
<dbReference type="SUPFAM" id="SSF52540">
    <property type="entry name" value="P-loop containing nucleoside triphosphate hydrolases"/>
    <property type="match status" value="1"/>
</dbReference>
<evidence type="ECO:0000313" key="4">
    <source>
        <dbReference type="Proteomes" id="UP001148786"/>
    </source>
</evidence>
<dbReference type="Pfam" id="PF24883">
    <property type="entry name" value="NPHP3_N"/>
    <property type="match status" value="1"/>
</dbReference>
<name>A0A9W8MTW2_9AGAR</name>
<dbReference type="EMBL" id="JANKHO010000719">
    <property type="protein sequence ID" value="KAJ3506849.1"/>
    <property type="molecule type" value="Genomic_DNA"/>
</dbReference>
<dbReference type="OrthoDB" id="3014077at2759"/>
<dbReference type="Proteomes" id="UP001148786">
    <property type="component" value="Unassembled WGS sequence"/>
</dbReference>